<evidence type="ECO:0000256" key="4">
    <source>
        <dbReference type="ARBA" id="ARBA00023175"/>
    </source>
</evidence>
<keyword evidence="5 6" id="KW-0009">Actin-binding</keyword>
<comment type="caution">
    <text evidence="8">The sequence shown here is derived from an EMBL/GenBank/DDBJ whole genome shotgun (WGS) entry which is preliminary data.</text>
</comment>
<feature type="non-terminal residue" evidence="8">
    <location>
        <position position="1"/>
    </location>
</feature>
<keyword evidence="3 6" id="KW-0518">Myosin</keyword>
<evidence type="ECO:0000259" key="7">
    <source>
        <dbReference type="PROSITE" id="PS51456"/>
    </source>
</evidence>
<dbReference type="SMART" id="SM00242">
    <property type="entry name" value="MYSc"/>
    <property type="match status" value="1"/>
</dbReference>
<evidence type="ECO:0000256" key="1">
    <source>
        <dbReference type="ARBA" id="ARBA00022741"/>
    </source>
</evidence>
<feature type="binding site" evidence="6">
    <location>
        <begin position="164"/>
        <end position="171"/>
    </location>
    <ligand>
        <name>ATP</name>
        <dbReference type="ChEBI" id="CHEBI:30616"/>
    </ligand>
</feature>
<dbReference type="PROSITE" id="PS51456">
    <property type="entry name" value="MYOSIN_MOTOR"/>
    <property type="match status" value="1"/>
</dbReference>
<dbReference type="Gene3D" id="1.20.120.720">
    <property type="entry name" value="Myosin VI head, motor domain, U50 subdomain"/>
    <property type="match status" value="1"/>
</dbReference>
<comment type="caution">
    <text evidence="6">Lacks conserved residue(s) required for the propagation of feature annotation.</text>
</comment>
<dbReference type="SUPFAM" id="SSF52540">
    <property type="entry name" value="P-loop containing nucleoside triphosphate hydrolases"/>
    <property type="match status" value="1"/>
</dbReference>
<dbReference type="InterPro" id="IPR036961">
    <property type="entry name" value="Kinesin_motor_dom_sf"/>
</dbReference>
<dbReference type="Proteomes" id="UP001153148">
    <property type="component" value="Unassembled WGS sequence"/>
</dbReference>
<keyword evidence="2 6" id="KW-0067">ATP-binding</keyword>
<dbReference type="InterPro" id="IPR027417">
    <property type="entry name" value="P-loop_NTPase"/>
</dbReference>
<accession>A0ABN7NP06</accession>
<dbReference type="PANTHER" id="PTHR13140">
    <property type="entry name" value="MYOSIN"/>
    <property type="match status" value="1"/>
</dbReference>
<evidence type="ECO:0000256" key="2">
    <source>
        <dbReference type="ARBA" id="ARBA00022840"/>
    </source>
</evidence>
<dbReference type="PANTHER" id="PTHR13140:SF706">
    <property type="entry name" value="DILUTE CLASS UNCONVENTIONAL MYOSIN, ISOFORM C"/>
    <property type="match status" value="1"/>
</dbReference>
<feature type="domain" description="Myosin motor" evidence="7">
    <location>
        <begin position="105"/>
        <end position="461"/>
    </location>
</feature>
<reference evidence="8" key="1">
    <citation type="submission" date="2021-03" db="EMBL/GenBank/DDBJ databases">
        <authorList>
            <person name="Tran Van P."/>
        </authorList>
    </citation>
    <scope>NUCLEOTIDE SEQUENCE</scope>
</reference>
<comment type="similarity">
    <text evidence="6">Belongs to the TRAFAC class myosin-kinesin ATPase superfamily. Myosin family.</text>
</comment>
<keyword evidence="1 6" id="KW-0547">Nucleotide-binding</keyword>
<dbReference type="InterPro" id="IPR001609">
    <property type="entry name" value="Myosin_head_motor_dom-like"/>
</dbReference>
<dbReference type="Gene3D" id="3.40.850.10">
    <property type="entry name" value="Kinesin motor domain"/>
    <property type="match status" value="1"/>
</dbReference>
<organism evidence="8 9">
    <name type="scientific">Timema podura</name>
    <name type="common">Walking stick</name>
    <dbReference type="NCBI Taxonomy" id="61482"/>
    <lineage>
        <taxon>Eukaryota</taxon>
        <taxon>Metazoa</taxon>
        <taxon>Ecdysozoa</taxon>
        <taxon>Arthropoda</taxon>
        <taxon>Hexapoda</taxon>
        <taxon>Insecta</taxon>
        <taxon>Pterygota</taxon>
        <taxon>Neoptera</taxon>
        <taxon>Polyneoptera</taxon>
        <taxon>Phasmatodea</taxon>
        <taxon>Timematodea</taxon>
        <taxon>Timematoidea</taxon>
        <taxon>Timematidae</taxon>
        <taxon>Timema</taxon>
    </lineage>
</organism>
<dbReference type="Pfam" id="PF00063">
    <property type="entry name" value="Myosin_head"/>
    <property type="match status" value="1"/>
</dbReference>
<keyword evidence="4 6" id="KW-0505">Motor protein</keyword>
<gene>
    <name evidence="8" type="ORF">TPAB3V08_LOCUS2278</name>
</gene>
<evidence type="ECO:0000256" key="3">
    <source>
        <dbReference type="ARBA" id="ARBA00023123"/>
    </source>
</evidence>
<evidence type="ECO:0000313" key="9">
    <source>
        <dbReference type="Proteomes" id="UP001153148"/>
    </source>
</evidence>
<evidence type="ECO:0000256" key="5">
    <source>
        <dbReference type="ARBA" id="ARBA00023203"/>
    </source>
</evidence>
<protein>
    <recommendedName>
        <fullName evidence="7">Myosin motor domain-containing protein</fullName>
    </recommendedName>
</protein>
<dbReference type="EMBL" id="CAJPIN010002281">
    <property type="protein sequence ID" value="CAG2055272.1"/>
    <property type="molecule type" value="Genomic_DNA"/>
</dbReference>
<name>A0ABN7NP06_TIMPD</name>
<evidence type="ECO:0000313" key="8">
    <source>
        <dbReference type="EMBL" id="CAG2055272.1"/>
    </source>
</evidence>
<proteinExistence type="inferred from homology"/>
<sequence length="461" mass="51969">GARVWIQHSLKVWEGAEVVEDYKEKILKVATEDGKLANALFVLSSTAKDGEIEEKDPYENGSRNFLYTEIKKRRMPIKSTDKPHSSEIQEFIFSEMHSQEDGLKGIVLVAINPYDELPIYGADTIWAYRGQAMGDLEPHIFAVAEEAYTKLEREQQDQAIIVSGESGAGKTVSAKYAMRYFATVGGASTETQVEKKVLASSPIMEAIGNAKTTRNDNSSRFGKFIEIHFDKQYHIQGASMRTYLLEKSRVVFQAPDERNYHIFYQMCAARDQLKDLHLGELTYINILTTISDHQDKFHYLNQGESSDIDDVSDMKTFQETLEALTLLGFSAREQVDIFRIMAAILHLGNVKIVEATSDKAGSGDSDGSAIAGEDRHLAILAELLELDIQEMRSWLCHRKIVSMKEVFFKAMTVREAIGARDALAKHIYAELFNWIVVVINKALENTGTSQRFIECSGHLRF</sequence>
<keyword evidence="9" id="KW-1185">Reference proteome</keyword>
<dbReference type="PRINTS" id="PR00193">
    <property type="entry name" value="MYOSINHEAVY"/>
</dbReference>
<dbReference type="SUPFAM" id="SSF50084">
    <property type="entry name" value="Myosin S1 fragment, N-terminal domain"/>
    <property type="match status" value="1"/>
</dbReference>
<evidence type="ECO:0000256" key="6">
    <source>
        <dbReference type="PROSITE-ProRule" id="PRU00782"/>
    </source>
</evidence>